<dbReference type="PANTHER" id="PTHR10745:SF0">
    <property type="entry name" value="GLYCINE--TRNA LIGASE"/>
    <property type="match status" value="1"/>
</dbReference>
<dbReference type="Gene3D" id="3.30.40.230">
    <property type="match status" value="1"/>
</dbReference>
<dbReference type="VEuPathDB" id="CryptoDB:CmeUKMEL1_09550"/>
<dbReference type="InterPro" id="IPR006195">
    <property type="entry name" value="aa-tRNA-synth_II"/>
</dbReference>
<dbReference type="CDD" id="cd00858">
    <property type="entry name" value="GlyRS_anticodon"/>
    <property type="match status" value="1"/>
</dbReference>
<dbReference type="GO" id="GO:0070150">
    <property type="term" value="P:mitochondrial glycyl-tRNA aminoacylation"/>
    <property type="evidence" value="ECO:0007669"/>
    <property type="project" value="TreeGrafter"/>
</dbReference>
<keyword evidence="13" id="KW-1185">Reference proteome</keyword>
<dbReference type="OrthoDB" id="57698at2759"/>
<dbReference type="InterPro" id="IPR002315">
    <property type="entry name" value="tRNA-synt_gly"/>
</dbReference>
<evidence type="ECO:0000256" key="10">
    <source>
        <dbReference type="ARBA" id="ARBA00030057"/>
    </source>
</evidence>
<dbReference type="InterPro" id="IPR004154">
    <property type="entry name" value="Anticodon-bd"/>
</dbReference>
<keyword evidence="4" id="KW-0963">Cytoplasm</keyword>
<dbReference type="PANTHER" id="PTHR10745">
    <property type="entry name" value="GLYCYL-TRNA SYNTHETASE/DNA POLYMERASE SUBUNIT GAMMA-2"/>
    <property type="match status" value="1"/>
</dbReference>
<comment type="subcellular location">
    <subcellularLocation>
        <location evidence="1">Cytoplasm</location>
    </subcellularLocation>
</comment>
<dbReference type="NCBIfam" id="NF003211">
    <property type="entry name" value="PRK04173.1"/>
    <property type="match status" value="1"/>
</dbReference>
<dbReference type="PROSITE" id="PS50862">
    <property type="entry name" value="AA_TRNA_LIGASE_II"/>
    <property type="match status" value="1"/>
</dbReference>
<evidence type="ECO:0000256" key="9">
    <source>
        <dbReference type="ARBA" id="ARBA00023146"/>
    </source>
</evidence>
<dbReference type="AlphaFoldDB" id="A0A2P4Z1I0"/>
<evidence type="ECO:0000256" key="4">
    <source>
        <dbReference type="ARBA" id="ARBA00022490"/>
    </source>
</evidence>
<evidence type="ECO:0000256" key="3">
    <source>
        <dbReference type="ARBA" id="ARBA00012829"/>
    </source>
</evidence>
<keyword evidence="7" id="KW-0067">ATP-binding</keyword>
<evidence type="ECO:0000259" key="11">
    <source>
        <dbReference type="PROSITE" id="PS50862"/>
    </source>
</evidence>
<evidence type="ECO:0000256" key="7">
    <source>
        <dbReference type="ARBA" id="ARBA00022840"/>
    </source>
</evidence>
<dbReference type="InterPro" id="IPR002314">
    <property type="entry name" value="aa-tRNA-synt_IIb"/>
</dbReference>
<dbReference type="EMBL" id="JIBK01000025">
    <property type="protein sequence ID" value="POM83869.1"/>
    <property type="molecule type" value="Genomic_DNA"/>
</dbReference>
<keyword evidence="8" id="KW-0648">Protein biosynthesis</keyword>
<dbReference type="GO" id="GO:0004820">
    <property type="term" value="F:glycine-tRNA ligase activity"/>
    <property type="evidence" value="ECO:0007669"/>
    <property type="project" value="UniProtKB-EC"/>
</dbReference>
<dbReference type="Gene3D" id="3.30.720.200">
    <property type="match status" value="1"/>
</dbReference>
<proteinExistence type="inferred from homology"/>
<evidence type="ECO:0000313" key="12">
    <source>
        <dbReference type="EMBL" id="POM83869.1"/>
    </source>
</evidence>
<dbReference type="PRINTS" id="PR01043">
    <property type="entry name" value="TRNASYNTHGLY"/>
</dbReference>
<dbReference type="CDD" id="cd00774">
    <property type="entry name" value="GlyRS-like_core"/>
    <property type="match status" value="1"/>
</dbReference>
<keyword evidence="6" id="KW-0547">Nucleotide-binding</keyword>
<evidence type="ECO:0000256" key="2">
    <source>
        <dbReference type="ARBA" id="ARBA00008226"/>
    </source>
</evidence>
<name>A0A2P4Z1I0_9CRYT</name>
<dbReference type="InterPro" id="IPR033731">
    <property type="entry name" value="GlyRS-like_core"/>
</dbReference>
<dbReference type="Pfam" id="PF00587">
    <property type="entry name" value="tRNA-synt_2b"/>
    <property type="match status" value="1"/>
</dbReference>
<keyword evidence="5 12" id="KW-0436">Ligase</keyword>
<accession>A0A2P4Z1I0</accession>
<evidence type="ECO:0000256" key="8">
    <source>
        <dbReference type="ARBA" id="ARBA00022917"/>
    </source>
</evidence>
<dbReference type="InterPro" id="IPR036621">
    <property type="entry name" value="Anticodon-bd_dom_sf"/>
</dbReference>
<evidence type="ECO:0000313" key="13">
    <source>
        <dbReference type="Proteomes" id="UP000236928"/>
    </source>
</evidence>
<dbReference type="Pfam" id="PF03129">
    <property type="entry name" value="HGTP_anticodon"/>
    <property type="match status" value="1"/>
</dbReference>
<evidence type="ECO:0000256" key="5">
    <source>
        <dbReference type="ARBA" id="ARBA00022598"/>
    </source>
</evidence>
<dbReference type="Proteomes" id="UP000236928">
    <property type="component" value="Unassembled WGS sequence"/>
</dbReference>
<dbReference type="NCBIfam" id="TIGR00389">
    <property type="entry name" value="glyS_dimeric"/>
    <property type="match status" value="1"/>
</dbReference>
<dbReference type="SUPFAM" id="SSF52954">
    <property type="entry name" value="Class II aaRS ABD-related"/>
    <property type="match status" value="1"/>
</dbReference>
<dbReference type="Gene3D" id="3.30.930.10">
    <property type="entry name" value="Bira Bifunctional Protein, Domain 2"/>
    <property type="match status" value="1"/>
</dbReference>
<protein>
    <recommendedName>
        <fullName evidence="3">glycine--tRNA ligase</fullName>
        <ecNumber evidence="3">6.1.1.14</ecNumber>
    </recommendedName>
    <alternativeName>
        <fullName evidence="10">Diadenosine tetraphosphate synthetase</fullName>
    </alternativeName>
</protein>
<sequence length="657" mass="75203">MDRKTLIERREALENLLKRRFFIAPSFEIYGGVAGLFDYGPPGCALKSEVESFWRRHFVLAEDMLEISATCLTPYNPLKASGHVDRFTDSMITDMKTNEYYRADKVLEEYVENRLKEKSSNPPKSEEEKNELETLGIKAGSMSIDEIKESLNKYQIKPPSGGEWSEPYPFNLMFRTKIGPKEVEGKNDSVGFMRPETAQGIFVNFKRLYEYNGKKLPFSVAQIGLGFRNEIAPRNGLLRVREFQMAEIEHFIHPDRKDHPKFDDVAFKCLPLYSNKTQLNNGEIERNITLKEAVHGEEKIINNETLAYFLSRTYDFLISIGINPDGIRFRQHLSTEMAHYASDCWDAEVLTSYGWIECAGHADRSCYDLLQHSKATKNDLFASEKFDEPQLKTVLVLTLNKPLIGKTFKQEASIVIEALQEIANKGDISFQEKLNQSNKALLKHKSCEYGKEYQWEISSEMAKFEFQTKKVTEEQFTPGVIEPSFGIGRIIYCLLEHSFKIREDSSEVQCHSTNNKNTNHSPDNEMQRSYLSLPALIAPVKCSILPISSNAIFNDLISLLHKSFINYGISCKVDTSSASIGRRYARTDEIGIPFGITIDFQSVKDDTVTLRERDSMKQVRISSSEVPSVISKIINQQITWENVLENYPLFTQQLNNE</sequence>
<keyword evidence="9" id="KW-0030">Aminoacyl-tRNA synthetase</keyword>
<comment type="similarity">
    <text evidence="2">Belongs to the class-II aminoacyl-tRNA synthetase family.</text>
</comment>
<evidence type="ECO:0000256" key="1">
    <source>
        <dbReference type="ARBA" id="ARBA00004496"/>
    </source>
</evidence>
<dbReference type="EC" id="6.1.1.14" evidence="3"/>
<dbReference type="FunFam" id="3.30.930.10:FF:000010">
    <property type="entry name" value="Glycyl-tRNA synthetase 1"/>
    <property type="match status" value="1"/>
</dbReference>
<feature type="domain" description="Aminoacyl-transfer RNA synthetases class-II family profile" evidence="11">
    <location>
        <begin position="173"/>
        <end position="503"/>
    </location>
</feature>
<dbReference type="GO" id="GO:0005524">
    <property type="term" value="F:ATP binding"/>
    <property type="evidence" value="ECO:0007669"/>
    <property type="project" value="UniProtKB-KW"/>
</dbReference>
<dbReference type="InterPro" id="IPR045864">
    <property type="entry name" value="aa-tRNA-synth_II/BPL/LPL"/>
</dbReference>
<dbReference type="InterPro" id="IPR027031">
    <property type="entry name" value="Gly-tRNA_synthase/POLG2"/>
</dbReference>
<organism evidence="12 13">
    <name type="scientific">Cryptosporidium meleagridis</name>
    <dbReference type="NCBI Taxonomy" id="93969"/>
    <lineage>
        <taxon>Eukaryota</taxon>
        <taxon>Sar</taxon>
        <taxon>Alveolata</taxon>
        <taxon>Apicomplexa</taxon>
        <taxon>Conoidasida</taxon>
        <taxon>Coccidia</taxon>
        <taxon>Eucoccidiorida</taxon>
        <taxon>Eimeriorina</taxon>
        <taxon>Cryptosporidiidae</taxon>
        <taxon>Cryptosporidium</taxon>
    </lineage>
</organism>
<dbReference type="GO" id="GO:0005739">
    <property type="term" value="C:mitochondrion"/>
    <property type="evidence" value="ECO:0007669"/>
    <property type="project" value="TreeGrafter"/>
</dbReference>
<evidence type="ECO:0000256" key="6">
    <source>
        <dbReference type="ARBA" id="ARBA00022741"/>
    </source>
</evidence>
<dbReference type="Gene3D" id="3.40.50.800">
    <property type="entry name" value="Anticodon-binding domain"/>
    <property type="match status" value="1"/>
</dbReference>
<reference evidence="12 13" key="1">
    <citation type="submission" date="2014-04" db="EMBL/GenBank/DDBJ databases">
        <title>Comparative Genomics of Cryptosporidium Species.</title>
        <authorList>
            <person name="Silva J.C."/>
            <person name="Su Q."/>
            <person name="Chalmers R."/>
            <person name="Chibucos M.C."/>
            <person name="Elwin K."/>
            <person name="Godinez A."/>
            <person name="Guo F."/>
            <person name="Huynh K."/>
            <person name="Orvis J."/>
            <person name="Ott S."/>
            <person name="Sadzewicz L."/>
            <person name="Sengamalay N."/>
            <person name="Shetty A."/>
            <person name="Sun M."/>
            <person name="Tallon L."/>
            <person name="Xiao L."/>
            <person name="Zhang H."/>
            <person name="Fraser C.M."/>
            <person name="Zhu G."/>
            <person name="Kissinger J."/>
            <person name="Widmer G."/>
        </authorList>
    </citation>
    <scope>NUCLEOTIDE SEQUENCE [LARGE SCALE GENOMIC DNA]</scope>
    <source>
        <strain evidence="12 13">UKMEL1</strain>
    </source>
</reference>
<gene>
    <name evidence="12" type="ORF">CmeUKMEL1_09550</name>
</gene>
<dbReference type="FunFam" id="3.40.50.800:FF:000004">
    <property type="entry name" value="Glycine--tRNA ligase 2"/>
    <property type="match status" value="1"/>
</dbReference>
<comment type="caution">
    <text evidence="12">The sequence shown here is derived from an EMBL/GenBank/DDBJ whole genome shotgun (WGS) entry which is preliminary data.</text>
</comment>
<dbReference type="SUPFAM" id="SSF55681">
    <property type="entry name" value="Class II aaRS and biotin synthetases"/>
    <property type="match status" value="1"/>
</dbReference>